<evidence type="ECO:0000313" key="8">
    <source>
        <dbReference type="EMBL" id="TMR24002.1"/>
    </source>
</evidence>
<dbReference type="InterPro" id="IPR000412">
    <property type="entry name" value="ABC_2_transport"/>
</dbReference>
<keyword evidence="6" id="KW-1003">Cell membrane</keyword>
<evidence type="ECO:0000259" key="7">
    <source>
        <dbReference type="PROSITE" id="PS51012"/>
    </source>
</evidence>
<dbReference type="Proteomes" id="UP000306628">
    <property type="component" value="Unassembled WGS sequence"/>
</dbReference>
<evidence type="ECO:0000313" key="9">
    <source>
        <dbReference type="Proteomes" id="UP000306628"/>
    </source>
</evidence>
<feature type="domain" description="ABC transmembrane type-2" evidence="7">
    <location>
        <begin position="8"/>
        <end position="232"/>
    </location>
</feature>
<comment type="similarity">
    <text evidence="6">Belongs to the ABC-2 integral membrane protein family.</text>
</comment>
<dbReference type="EMBL" id="VCKX01000247">
    <property type="protein sequence ID" value="TMR24002.1"/>
    <property type="molecule type" value="Genomic_DNA"/>
</dbReference>
<evidence type="ECO:0000256" key="3">
    <source>
        <dbReference type="ARBA" id="ARBA00022989"/>
    </source>
</evidence>
<dbReference type="InterPro" id="IPR047817">
    <property type="entry name" value="ABC2_TM_bact-type"/>
</dbReference>
<feature type="transmembrane region" description="Helical" evidence="6">
    <location>
        <begin position="86"/>
        <end position="114"/>
    </location>
</feature>
<feature type="transmembrane region" description="Helical" evidence="6">
    <location>
        <begin position="21"/>
        <end position="40"/>
    </location>
</feature>
<keyword evidence="5" id="KW-0046">Antibiotic resistance</keyword>
<dbReference type="OrthoDB" id="3217868at2"/>
<keyword evidence="9" id="KW-1185">Reference proteome</keyword>
<evidence type="ECO:0000256" key="5">
    <source>
        <dbReference type="ARBA" id="ARBA00023251"/>
    </source>
</evidence>
<feature type="transmembrane region" description="Helical" evidence="6">
    <location>
        <begin position="46"/>
        <end position="66"/>
    </location>
</feature>
<comment type="caution">
    <text evidence="8">The sequence shown here is derived from an EMBL/GenBank/DDBJ whole genome shotgun (WGS) entry which is preliminary data.</text>
</comment>
<protein>
    <recommendedName>
        <fullName evidence="6">Transport permease protein</fullName>
    </recommendedName>
</protein>
<gene>
    <name evidence="8" type="ORF">ETD85_47180</name>
</gene>
<feature type="transmembrane region" description="Helical" evidence="6">
    <location>
        <begin position="208"/>
        <end position="229"/>
    </location>
</feature>
<dbReference type="PIRSF" id="PIRSF006648">
    <property type="entry name" value="DrrB"/>
    <property type="match status" value="1"/>
</dbReference>
<dbReference type="GO" id="GO:0046677">
    <property type="term" value="P:response to antibiotic"/>
    <property type="evidence" value="ECO:0007669"/>
    <property type="project" value="UniProtKB-KW"/>
</dbReference>
<evidence type="ECO:0000256" key="1">
    <source>
        <dbReference type="ARBA" id="ARBA00004141"/>
    </source>
</evidence>
<dbReference type="AlphaFoldDB" id="A0A5S4FTQ5"/>
<feature type="transmembrane region" description="Helical" evidence="6">
    <location>
        <begin position="126"/>
        <end position="147"/>
    </location>
</feature>
<dbReference type="PROSITE" id="PS51012">
    <property type="entry name" value="ABC_TM2"/>
    <property type="match status" value="1"/>
</dbReference>
<keyword evidence="3 6" id="KW-1133">Transmembrane helix</keyword>
<proteinExistence type="inferred from homology"/>
<feature type="transmembrane region" description="Helical" evidence="6">
    <location>
        <begin position="154"/>
        <end position="173"/>
    </location>
</feature>
<dbReference type="GO" id="GO:0140359">
    <property type="term" value="F:ABC-type transporter activity"/>
    <property type="evidence" value="ECO:0007669"/>
    <property type="project" value="InterPro"/>
</dbReference>
<dbReference type="GO" id="GO:0043190">
    <property type="term" value="C:ATP-binding cassette (ABC) transporter complex"/>
    <property type="evidence" value="ECO:0007669"/>
    <property type="project" value="InterPro"/>
</dbReference>
<keyword evidence="2 6" id="KW-0812">Transmembrane</keyword>
<reference evidence="8 9" key="1">
    <citation type="submission" date="2019-05" db="EMBL/GenBank/DDBJ databases">
        <title>Draft genome sequence of Nonomuraea zeae DSM 100528.</title>
        <authorList>
            <person name="Saricaoglu S."/>
            <person name="Isik K."/>
        </authorList>
    </citation>
    <scope>NUCLEOTIDE SEQUENCE [LARGE SCALE GENOMIC DNA]</scope>
    <source>
        <strain evidence="8 9">DSM 100528</strain>
    </source>
</reference>
<evidence type="ECO:0000256" key="6">
    <source>
        <dbReference type="RuleBase" id="RU361157"/>
    </source>
</evidence>
<evidence type="ECO:0000256" key="4">
    <source>
        <dbReference type="ARBA" id="ARBA00023136"/>
    </source>
</evidence>
<dbReference type="InterPro" id="IPR052902">
    <property type="entry name" value="ABC-2_transporter"/>
</dbReference>
<dbReference type="PANTHER" id="PTHR43027">
    <property type="entry name" value="DOXORUBICIN RESISTANCE ABC TRANSPORTER PERMEASE PROTEIN DRRC-RELATED"/>
    <property type="match status" value="1"/>
</dbReference>
<dbReference type="Pfam" id="PF01061">
    <property type="entry name" value="ABC2_membrane"/>
    <property type="match status" value="1"/>
</dbReference>
<comment type="subcellular location">
    <subcellularLocation>
        <location evidence="6">Cell membrane</location>
        <topology evidence="6">Multi-pass membrane protein</topology>
    </subcellularLocation>
    <subcellularLocation>
        <location evidence="1">Membrane</location>
        <topology evidence="1">Multi-pass membrane protein</topology>
    </subcellularLocation>
</comment>
<name>A0A5S4FTQ5_9ACTN</name>
<sequence length="232" mass="24395">MRGFWRLSVTELRLLGRDPGSLFFMIAFPALLLVLNGANARPERFVPGYLAMIVAIGGLSALPGVVATYRERKVLRRLAVTPISPFAVLAAQVAAQFLMALAGAAVVIAVGALGLGMRAPAHPGPLALAFVLSVLMCCAAGFVIAALAPRARTADLLGLLVMFPMIFLAGAAVPGDWLPGELRELGEHMPLTQAVIAMRESWSGTPTLTPFLLLSGIIVLGTAVAAALFRWE</sequence>
<dbReference type="InterPro" id="IPR013525">
    <property type="entry name" value="ABC2_TM"/>
</dbReference>
<evidence type="ECO:0000256" key="2">
    <source>
        <dbReference type="ARBA" id="ARBA00022692"/>
    </source>
</evidence>
<dbReference type="PANTHER" id="PTHR43027:SF2">
    <property type="entry name" value="TRANSPORT PERMEASE PROTEIN"/>
    <property type="match status" value="1"/>
</dbReference>
<keyword evidence="4 6" id="KW-0472">Membrane</keyword>
<organism evidence="8 9">
    <name type="scientific">Nonomuraea zeae</name>
    <dbReference type="NCBI Taxonomy" id="1642303"/>
    <lineage>
        <taxon>Bacteria</taxon>
        <taxon>Bacillati</taxon>
        <taxon>Actinomycetota</taxon>
        <taxon>Actinomycetes</taxon>
        <taxon>Streptosporangiales</taxon>
        <taxon>Streptosporangiaceae</taxon>
        <taxon>Nonomuraea</taxon>
    </lineage>
</organism>
<keyword evidence="6" id="KW-0813">Transport</keyword>
<accession>A0A5S4FTQ5</accession>
<dbReference type="RefSeq" id="WP_138696384.1">
    <property type="nucleotide sequence ID" value="NZ_JBHSAZ010000016.1"/>
</dbReference>